<dbReference type="GO" id="GO:0048367">
    <property type="term" value="P:shoot system development"/>
    <property type="evidence" value="ECO:0007669"/>
    <property type="project" value="InterPro"/>
</dbReference>
<gene>
    <name evidence="1" type="ORF">LUZ62_018805</name>
</gene>
<proteinExistence type="predicted"/>
<evidence type="ECO:0000313" key="1">
    <source>
        <dbReference type="EMBL" id="KAJ4806239.1"/>
    </source>
</evidence>
<reference evidence="1" key="1">
    <citation type="submission" date="2022-08" db="EMBL/GenBank/DDBJ databases">
        <authorList>
            <person name="Marques A."/>
        </authorList>
    </citation>
    <scope>NUCLEOTIDE SEQUENCE</scope>
    <source>
        <strain evidence="1">RhyPub2mFocal</strain>
        <tissue evidence="1">Leaves</tissue>
    </source>
</reference>
<sequence length="296" mass="31623">MEGDGHGDGRGVGAKGVVPSSKNMFGFIDGSVMHPVDATAPSFSRSHSRTSSLPCTNHPLVSHLEAEIYAARSWLAHSDRDPSPASGLCHVDGLISTVEQVLNLPESRESFSHAECTEGLLDDLLGFADVYGSIRSVAITLKQNHAELHSALRRHDAAWLATSVKTQRHIEKEISQLAASVRHITSGSTSDTEIGAVVREAVTVVALASVEVLSKVVSTSSAAASSAMVAAGSGRVSLRGRLFKKRHSEEEKELAAMDKLEALEECIMELESGSERVFRSLVKARVSLLNVVTLSF</sequence>
<keyword evidence="2" id="KW-1185">Reference proteome</keyword>
<organism evidence="1 2">
    <name type="scientific">Rhynchospora pubera</name>
    <dbReference type="NCBI Taxonomy" id="906938"/>
    <lineage>
        <taxon>Eukaryota</taxon>
        <taxon>Viridiplantae</taxon>
        <taxon>Streptophyta</taxon>
        <taxon>Embryophyta</taxon>
        <taxon>Tracheophyta</taxon>
        <taxon>Spermatophyta</taxon>
        <taxon>Magnoliopsida</taxon>
        <taxon>Liliopsida</taxon>
        <taxon>Poales</taxon>
        <taxon>Cyperaceae</taxon>
        <taxon>Cyperoideae</taxon>
        <taxon>Rhynchosporeae</taxon>
        <taxon>Rhynchospora</taxon>
    </lineage>
</organism>
<dbReference type="PANTHER" id="PTHR33070:SF49">
    <property type="entry name" value="OS06G0725500 PROTEIN"/>
    <property type="match status" value="1"/>
</dbReference>
<dbReference type="GO" id="GO:0048364">
    <property type="term" value="P:root development"/>
    <property type="evidence" value="ECO:0007669"/>
    <property type="project" value="InterPro"/>
</dbReference>
<dbReference type="InterPro" id="IPR004320">
    <property type="entry name" value="BPS1_pln"/>
</dbReference>
<name>A0AAV8GKN6_9POAL</name>
<protein>
    <submittedName>
        <fullName evidence="1">DUF241 domain protein (DUF241)</fullName>
    </submittedName>
</protein>
<comment type="caution">
    <text evidence="1">The sequence shown here is derived from an EMBL/GenBank/DDBJ whole genome shotgun (WGS) entry which is preliminary data.</text>
</comment>
<dbReference type="AlphaFoldDB" id="A0AAV8GKN6"/>
<dbReference type="EMBL" id="JAMFTS010000001">
    <property type="protein sequence ID" value="KAJ4806239.1"/>
    <property type="molecule type" value="Genomic_DNA"/>
</dbReference>
<dbReference type="PANTHER" id="PTHR33070">
    <property type="entry name" value="OS06G0725500 PROTEIN"/>
    <property type="match status" value="1"/>
</dbReference>
<evidence type="ECO:0000313" key="2">
    <source>
        <dbReference type="Proteomes" id="UP001140206"/>
    </source>
</evidence>
<accession>A0AAV8GKN6</accession>
<dbReference type="Pfam" id="PF03087">
    <property type="entry name" value="BPS1"/>
    <property type="match status" value="1"/>
</dbReference>
<dbReference type="Proteomes" id="UP001140206">
    <property type="component" value="Chromosome 1"/>
</dbReference>